<evidence type="ECO:0000313" key="3">
    <source>
        <dbReference type="Proteomes" id="UP000250197"/>
    </source>
</evidence>
<dbReference type="Proteomes" id="UP000250197">
    <property type="component" value="Chromosome"/>
</dbReference>
<accession>A0A2Z2IXA0</accession>
<dbReference type="InterPro" id="IPR016181">
    <property type="entry name" value="Acyl_CoA_acyltransferase"/>
</dbReference>
<evidence type="ECO:0000313" key="2">
    <source>
        <dbReference type="EMBL" id="ART21096.1"/>
    </source>
</evidence>
<proteinExistence type="predicted"/>
<evidence type="ECO:0000259" key="1">
    <source>
        <dbReference type="Pfam" id="PF00583"/>
    </source>
</evidence>
<keyword evidence="2" id="KW-0808">Transferase</keyword>
<feature type="domain" description="N-acetyltransferase" evidence="1">
    <location>
        <begin position="237"/>
        <end position="346"/>
    </location>
</feature>
<organism evidence="2 3">
    <name type="scientific">Corynebacterium striatum</name>
    <dbReference type="NCBI Taxonomy" id="43770"/>
    <lineage>
        <taxon>Bacteria</taxon>
        <taxon>Bacillati</taxon>
        <taxon>Actinomycetota</taxon>
        <taxon>Actinomycetes</taxon>
        <taxon>Mycobacteriales</taxon>
        <taxon>Corynebacteriaceae</taxon>
        <taxon>Corynebacterium</taxon>
    </lineage>
</organism>
<dbReference type="EMBL" id="CP021252">
    <property type="protein sequence ID" value="ART21096.1"/>
    <property type="molecule type" value="Genomic_DNA"/>
</dbReference>
<dbReference type="AlphaFoldDB" id="A0A2Z2IXA0"/>
<gene>
    <name evidence="2" type="ORF">CBE89_05950</name>
</gene>
<dbReference type="GO" id="GO:0016747">
    <property type="term" value="F:acyltransferase activity, transferring groups other than amino-acyl groups"/>
    <property type="evidence" value="ECO:0007669"/>
    <property type="project" value="InterPro"/>
</dbReference>
<dbReference type="SUPFAM" id="SSF55729">
    <property type="entry name" value="Acyl-CoA N-acyltransferases (Nat)"/>
    <property type="match status" value="1"/>
</dbReference>
<dbReference type="InterPro" id="IPR000182">
    <property type="entry name" value="GNAT_dom"/>
</dbReference>
<reference evidence="2 3" key="1">
    <citation type="submission" date="2017-05" db="EMBL/GenBank/DDBJ databases">
        <title>Complete genome sequence of Corynebacterium striatum KC-Na-1 isolated from Neophocaena asiaeorientalis in Korea.</title>
        <authorList>
            <person name="Kim J.H."/>
            <person name="Lee K."/>
        </authorList>
    </citation>
    <scope>NUCLEOTIDE SEQUENCE [LARGE SCALE GENOMIC DNA]</scope>
    <source>
        <strain evidence="2 3">KC-Na-01</strain>
    </source>
</reference>
<sequence length="360" mass="39934">MLVQIVPGRGEPADCVRSFVFDANLYAQEASGDPAASSAPSRVVQRLQGSTESVTYLFGLTEDTPLEVGELGFPTIPAIEPSPELDFDGFIHISLPLLEETQNAEIECVLGADYLPLPGEELDPEALAVTRQLVEHAMALTRQFGRSVAQVGMLYPAEADYSYDPFSTAYAELGFQLKHSEHQMFIEFPDSPARPFPAAGRSFHVFADYDIPVHHLDDILDLLTVASTDAVYGDLNTEPINWTRERLAEAHSRLRARKSHTLLIAVEEEGRIVALTELARHHDADPEVCEWTLTVTARDRRRAGLAMSAKLHALHEVSQWWPDTRRAYCSVADADPAMNRIYQHLGAEVISTSSAWELKL</sequence>
<dbReference type="KEGG" id="cstr:CBE89_05950"/>
<protein>
    <submittedName>
        <fullName evidence="2">GNAT family acetyltransferase</fullName>
    </submittedName>
</protein>
<name>A0A2Z2IXA0_CORST</name>
<dbReference type="Pfam" id="PF00583">
    <property type="entry name" value="Acetyltransf_1"/>
    <property type="match status" value="1"/>
</dbReference>
<dbReference type="Gene3D" id="3.40.630.30">
    <property type="match status" value="1"/>
</dbReference>